<dbReference type="Gene3D" id="1.10.730.20">
    <property type="match status" value="1"/>
</dbReference>
<dbReference type="SUPFAM" id="SSF47323">
    <property type="entry name" value="Anticodon-binding domain of a subclass of class I aminoacyl-tRNA synthetases"/>
    <property type="match status" value="1"/>
</dbReference>
<keyword evidence="5" id="KW-0648">Protein biosynthesis</keyword>
<accession>A0ABM8VW40</accession>
<dbReference type="InterPro" id="IPR014729">
    <property type="entry name" value="Rossmann-like_a/b/a_fold"/>
</dbReference>
<evidence type="ECO:0000259" key="7">
    <source>
        <dbReference type="Pfam" id="PF00133"/>
    </source>
</evidence>
<dbReference type="InterPro" id="IPR013155">
    <property type="entry name" value="M/V/L/I-tRNA-synth_anticd-bd"/>
</dbReference>
<evidence type="ECO:0000256" key="1">
    <source>
        <dbReference type="ARBA" id="ARBA00004496"/>
    </source>
</evidence>
<dbReference type="SUPFAM" id="SSF52374">
    <property type="entry name" value="Nucleotidylyl transferase"/>
    <property type="match status" value="1"/>
</dbReference>
<keyword evidence="4" id="KW-0067">ATP-binding</keyword>
<keyword evidence="10" id="KW-1185">Reference proteome</keyword>
<dbReference type="InterPro" id="IPR002300">
    <property type="entry name" value="aa-tRNA-synth_Ia"/>
</dbReference>
<comment type="subcellular location">
    <subcellularLocation>
        <location evidence="1">Cytoplasm</location>
    </subcellularLocation>
</comment>
<gene>
    <name evidence="9" type="ORF">GMARGA_LOCUS306</name>
</gene>
<organism evidence="9 10">
    <name type="scientific">Gigaspora margarita</name>
    <dbReference type="NCBI Taxonomy" id="4874"/>
    <lineage>
        <taxon>Eukaryota</taxon>
        <taxon>Fungi</taxon>
        <taxon>Fungi incertae sedis</taxon>
        <taxon>Mucoromycota</taxon>
        <taxon>Glomeromycotina</taxon>
        <taxon>Glomeromycetes</taxon>
        <taxon>Diversisporales</taxon>
        <taxon>Gigasporaceae</taxon>
        <taxon>Gigaspora</taxon>
    </lineage>
</organism>
<dbReference type="Proteomes" id="UP000789901">
    <property type="component" value="Unassembled WGS sequence"/>
</dbReference>
<evidence type="ECO:0000313" key="10">
    <source>
        <dbReference type="Proteomes" id="UP000789901"/>
    </source>
</evidence>
<proteinExistence type="predicted"/>
<dbReference type="InterPro" id="IPR050081">
    <property type="entry name" value="Ile-tRNA_ligase"/>
</dbReference>
<dbReference type="Pfam" id="PF00133">
    <property type="entry name" value="tRNA-synt_1"/>
    <property type="match status" value="1"/>
</dbReference>
<dbReference type="PANTHER" id="PTHR42765">
    <property type="entry name" value="SOLEUCYL-TRNA SYNTHETASE"/>
    <property type="match status" value="1"/>
</dbReference>
<dbReference type="Gene3D" id="3.40.50.620">
    <property type="entry name" value="HUPs"/>
    <property type="match status" value="1"/>
</dbReference>
<evidence type="ECO:0000313" key="9">
    <source>
        <dbReference type="EMBL" id="CAG8461037.1"/>
    </source>
</evidence>
<protein>
    <submittedName>
        <fullName evidence="9">16960_t:CDS:1</fullName>
    </submittedName>
</protein>
<dbReference type="Pfam" id="PF08264">
    <property type="entry name" value="Anticodon_1"/>
    <property type="match status" value="1"/>
</dbReference>
<keyword evidence="2" id="KW-0436">Ligase</keyword>
<evidence type="ECO:0000256" key="6">
    <source>
        <dbReference type="ARBA" id="ARBA00023146"/>
    </source>
</evidence>
<evidence type="ECO:0000259" key="8">
    <source>
        <dbReference type="Pfam" id="PF08264"/>
    </source>
</evidence>
<keyword evidence="3" id="KW-0547">Nucleotide-binding</keyword>
<dbReference type="InterPro" id="IPR033708">
    <property type="entry name" value="Anticodon_Ile_BEm"/>
</dbReference>
<evidence type="ECO:0000256" key="2">
    <source>
        <dbReference type="ARBA" id="ARBA00022598"/>
    </source>
</evidence>
<dbReference type="EMBL" id="CAJVQB010000047">
    <property type="protein sequence ID" value="CAG8461037.1"/>
    <property type="molecule type" value="Genomic_DNA"/>
</dbReference>
<sequence>MLSEYQERLLEENETLILFATVGTFNQKDKEAGNRQIYQCKLDEQKRPLFIVYDEGHNLSDQQTDLLLELKPSVFLIAKNKDFITRIDTGKVVEAGLVKKVLKLAAYETPMEETISSLVEDLKQIEEQIEITNLPMEKCGIKPENIAVYCDLKFAKNYPKPPEFKLFSGGGEKKYQDFTAVYAAYIDRFINSKIAVKQIIGRVLRQPKPDITHQLPEILNTAHFYIQIEKQSAFKEVIEEVNQELQQTAPEIEVKIVSSTEKPELVKVQELTKGTGYRSITKKYIDEQGNTQQVLREKIGETNRTTARAIFYREIIRKLPQARGIFCLDDPKFDALVVDIYLENTCLEQSSVEVYQAPDILLYNPKNSLSFKNSLHERYSQLNKLEKEFAQELDKFPVKWCRNPSRSGYAIPLITRGDTKNFYPDFLVWYENNIIAIDTSGEHLIKDKTDRKLLNIPSSENNSPRILVRFVSKGKWSKEVAKIDENVDEKGHKMSKSLGNVIDPEDIMKQFVVSSDFTKEVKVSIPILENTRESYQKIRNTLRFLLGNLANMPPELKSEKDLEPKLSLVDYYILHKLEKLVLESQKNYNEYNFNPTHSSLLNFCINDLSSFYFEISKDSLYCDSLYSLRRRQIITTLYYLLRGLLKIISPILPYLSEEVYQNIPFRFGFAGQESVYLANYSPNLLLSPDNKKEIELITDFLLPLRQDVYQTLEKARQGKIINTNSQAHLTIHLKGKSKQDYPKFNLEELLLVAKVDMSKKRENSQ</sequence>
<dbReference type="PANTHER" id="PTHR42765:SF1">
    <property type="entry name" value="ISOLEUCINE--TRNA LIGASE, MITOCHONDRIAL"/>
    <property type="match status" value="1"/>
</dbReference>
<evidence type="ECO:0000256" key="3">
    <source>
        <dbReference type="ARBA" id="ARBA00022741"/>
    </source>
</evidence>
<evidence type="ECO:0000256" key="5">
    <source>
        <dbReference type="ARBA" id="ARBA00022917"/>
    </source>
</evidence>
<evidence type="ECO:0000256" key="4">
    <source>
        <dbReference type="ARBA" id="ARBA00022840"/>
    </source>
</evidence>
<feature type="domain" description="Aminoacyl-tRNA synthetase class Ia" evidence="7">
    <location>
        <begin position="487"/>
        <end position="511"/>
    </location>
</feature>
<keyword evidence="6" id="KW-0030">Aminoacyl-tRNA synthetase</keyword>
<reference evidence="9 10" key="1">
    <citation type="submission" date="2021-06" db="EMBL/GenBank/DDBJ databases">
        <authorList>
            <person name="Kallberg Y."/>
            <person name="Tangrot J."/>
            <person name="Rosling A."/>
        </authorList>
    </citation>
    <scope>NUCLEOTIDE SEQUENCE [LARGE SCALE GENOMIC DNA]</scope>
    <source>
        <strain evidence="9 10">120-4 pot B 10/14</strain>
    </source>
</reference>
<dbReference type="InterPro" id="IPR009080">
    <property type="entry name" value="tRNAsynth_Ia_anticodon-bd"/>
</dbReference>
<comment type="caution">
    <text evidence="9">The sequence shown here is derived from an EMBL/GenBank/DDBJ whole genome shotgun (WGS) entry which is preliminary data.</text>
</comment>
<dbReference type="CDD" id="cd07960">
    <property type="entry name" value="Anticodon_Ia_Ile_BEm"/>
    <property type="match status" value="1"/>
</dbReference>
<name>A0ABM8VW40_GIGMA</name>
<feature type="domain" description="Methionyl/Valyl/Leucyl/Isoleucyl-tRNA synthetase anticodon-binding" evidence="8">
    <location>
        <begin position="570"/>
        <end position="730"/>
    </location>
</feature>